<dbReference type="PANTHER" id="PTHR38463">
    <property type="entry name" value="STRESS RESPONSE PROTEIN YSNF"/>
    <property type="match status" value="1"/>
</dbReference>
<accession>A0A3R5UGW6</accession>
<sequence>MNNDLQDITLKLKEEQLDLAKEWIKTGDVKIHKELLSEEKIFSIPVQREVLIIEKTSIDTSNNKSAANPEDIICIPLSEDRVEFSKHKVKLEDVSVYKQQFEELVHIDEILKHEEAQVRISGSPVVIDNSQ</sequence>
<dbReference type="PANTHER" id="PTHR38463:SF1">
    <property type="entry name" value="STRESS RESPONSE PROTEIN YSNF"/>
    <property type="match status" value="1"/>
</dbReference>
<name>A0A3R5UGW6_9CLOT</name>
<dbReference type="KEGG" id="cmah:C1I91_18225"/>
<dbReference type="NCBIfam" id="TIGR02271">
    <property type="entry name" value="YsnF/AvaK domain"/>
    <property type="match status" value="1"/>
</dbReference>
<evidence type="ECO:0000259" key="1">
    <source>
        <dbReference type="Pfam" id="PF09557"/>
    </source>
</evidence>
<dbReference type="Pfam" id="PF09557">
    <property type="entry name" value="DUF2382"/>
    <property type="match status" value="1"/>
</dbReference>
<feature type="domain" description="DUF2382" evidence="1">
    <location>
        <begin position="10"/>
        <end position="118"/>
    </location>
</feature>
<evidence type="ECO:0000313" key="3">
    <source>
        <dbReference type="Proteomes" id="UP000286268"/>
    </source>
</evidence>
<dbReference type="RefSeq" id="WP_128214148.1">
    <property type="nucleotide sequence ID" value="NZ_CP025746.1"/>
</dbReference>
<dbReference type="OrthoDB" id="1798989at2"/>
<dbReference type="EMBL" id="CP025746">
    <property type="protein sequence ID" value="QAA33425.1"/>
    <property type="molecule type" value="Genomic_DNA"/>
</dbReference>
<protein>
    <recommendedName>
        <fullName evidence="1">DUF2382 domain-containing protein</fullName>
    </recommendedName>
</protein>
<proteinExistence type="predicted"/>
<dbReference type="AlphaFoldDB" id="A0A3R5UGW6"/>
<dbReference type="Proteomes" id="UP000286268">
    <property type="component" value="Chromosome"/>
</dbReference>
<gene>
    <name evidence="2" type="ORF">C1I91_18225</name>
</gene>
<dbReference type="InterPro" id="IPR052967">
    <property type="entry name" value="Stress_Response_Assoc"/>
</dbReference>
<evidence type="ECO:0000313" key="2">
    <source>
        <dbReference type="EMBL" id="QAA33425.1"/>
    </source>
</evidence>
<organism evidence="2 3">
    <name type="scientific">Clostridium manihotivorum</name>
    <dbReference type="NCBI Taxonomy" id="2320868"/>
    <lineage>
        <taxon>Bacteria</taxon>
        <taxon>Bacillati</taxon>
        <taxon>Bacillota</taxon>
        <taxon>Clostridia</taxon>
        <taxon>Eubacteriales</taxon>
        <taxon>Clostridiaceae</taxon>
        <taxon>Clostridium</taxon>
    </lineage>
</organism>
<dbReference type="InterPro" id="IPR019060">
    <property type="entry name" value="DUF2382"/>
</dbReference>
<keyword evidence="3" id="KW-1185">Reference proteome</keyword>
<reference evidence="2 3" key="1">
    <citation type="submission" date="2018-01" db="EMBL/GenBank/DDBJ databases">
        <title>Genome Sequencing and Assembly of Anaerobacter polyendosporus strain CT4.</title>
        <authorList>
            <person name="Tachaapaikoon C."/>
            <person name="Sutheeworapong S."/>
            <person name="Jenjaroenpun P."/>
            <person name="Wongsurawat T."/>
            <person name="Nookeaw I."/>
            <person name="Cheawchanlertfa P."/>
            <person name="Kosugi A."/>
            <person name="Cheevadhanarak S."/>
            <person name="Ratanakhanokchai K."/>
        </authorList>
    </citation>
    <scope>NUCLEOTIDE SEQUENCE [LARGE SCALE GENOMIC DNA]</scope>
    <source>
        <strain evidence="2 3">CT4</strain>
    </source>
</reference>